<evidence type="ECO:0000256" key="8">
    <source>
        <dbReference type="ARBA" id="ARBA00038436"/>
    </source>
</evidence>
<evidence type="ECO:0000256" key="3">
    <source>
        <dbReference type="ARBA" id="ARBA00022475"/>
    </source>
</evidence>
<name>A0A238ZEA3_9ACTN</name>
<dbReference type="PANTHER" id="PTHR35011">
    <property type="entry name" value="2,3-DIKETO-L-GULONATE TRAP TRANSPORTER SMALL PERMEASE PROTEIN YIAM"/>
    <property type="match status" value="1"/>
</dbReference>
<feature type="transmembrane region" description="Helical" evidence="9">
    <location>
        <begin position="12"/>
        <end position="32"/>
    </location>
</feature>
<feature type="domain" description="Tripartite ATP-independent periplasmic transporters DctQ component" evidence="10">
    <location>
        <begin position="26"/>
        <end position="158"/>
    </location>
</feature>
<keyword evidence="12" id="KW-1185">Reference proteome</keyword>
<evidence type="ECO:0000313" key="11">
    <source>
        <dbReference type="EMBL" id="SNR81083.1"/>
    </source>
</evidence>
<keyword evidence="3" id="KW-1003">Cell membrane</keyword>
<feature type="transmembrane region" description="Helical" evidence="9">
    <location>
        <begin position="136"/>
        <end position="154"/>
    </location>
</feature>
<keyword evidence="5 9" id="KW-0812">Transmembrane</keyword>
<feature type="transmembrane region" description="Helical" evidence="9">
    <location>
        <begin position="44"/>
        <end position="65"/>
    </location>
</feature>
<keyword evidence="7 9" id="KW-0472">Membrane</keyword>
<dbReference type="InterPro" id="IPR055348">
    <property type="entry name" value="DctQ"/>
</dbReference>
<reference evidence="11 12" key="1">
    <citation type="submission" date="2017-06" db="EMBL/GenBank/DDBJ databases">
        <authorList>
            <person name="Kim H.J."/>
            <person name="Triplett B.A."/>
        </authorList>
    </citation>
    <scope>NUCLEOTIDE SEQUENCE [LARGE SCALE GENOMIC DNA]</scope>
    <source>
        <strain evidence="11 12">DSM 44272</strain>
    </source>
</reference>
<dbReference type="AlphaFoldDB" id="A0A238ZEA3"/>
<feature type="transmembrane region" description="Helical" evidence="9">
    <location>
        <begin position="85"/>
        <end position="106"/>
    </location>
</feature>
<dbReference type="Proteomes" id="UP000198403">
    <property type="component" value="Unassembled WGS sequence"/>
</dbReference>
<evidence type="ECO:0000256" key="4">
    <source>
        <dbReference type="ARBA" id="ARBA00022519"/>
    </source>
</evidence>
<evidence type="ECO:0000256" key="2">
    <source>
        <dbReference type="ARBA" id="ARBA00022448"/>
    </source>
</evidence>
<keyword evidence="6 9" id="KW-1133">Transmembrane helix</keyword>
<evidence type="ECO:0000256" key="5">
    <source>
        <dbReference type="ARBA" id="ARBA00022692"/>
    </source>
</evidence>
<dbReference type="GO" id="GO:0005886">
    <property type="term" value="C:plasma membrane"/>
    <property type="evidence" value="ECO:0007669"/>
    <property type="project" value="UniProtKB-SubCell"/>
</dbReference>
<proteinExistence type="inferred from homology"/>
<keyword evidence="2" id="KW-0813">Transport</keyword>
<evidence type="ECO:0000313" key="12">
    <source>
        <dbReference type="Proteomes" id="UP000198403"/>
    </source>
</evidence>
<keyword evidence="4" id="KW-0997">Cell inner membrane</keyword>
<evidence type="ECO:0000259" key="10">
    <source>
        <dbReference type="Pfam" id="PF04290"/>
    </source>
</evidence>
<dbReference type="EMBL" id="FZNO01000027">
    <property type="protein sequence ID" value="SNR81083.1"/>
    <property type="molecule type" value="Genomic_DNA"/>
</dbReference>
<evidence type="ECO:0000256" key="1">
    <source>
        <dbReference type="ARBA" id="ARBA00004429"/>
    </source>
</evidence>
<organism evidence="11 12">
    <name type="scientific">Blastococcus mobilis</name>
    <dbReference type="NCBI Taxonomy" id="1938746"/>
    <lineage>
        <taxon>Bacteria</taxon>
        <taxon>Bacillati</taxon>
        <taxon>Actinomycetota</taxon>
        <taxon>Actinomycetes</taxon>
        <taxon>Geodermatophilales</taxon>
        <taxon>Geodermatophilaceae</taxon>
        <taxon>Blastococcus</taxon>
    </lineage>
</organism>
<evidence type="ECO:0000256" key="9">
    <source>
        <dbReference type="SAM" id="Phobius"/>
    </source>
</evidence>
<protein>
    <submittedName>
        <fullName evidence="11">TRAP-type C4-dicarboxylate transport system, small permease component</fullName>
    </submittedName>
</protein>
<dbReference type="Pfam" id="PF04290">
    <property type="entry name" value="DctQ"/>
    <property type="match status" value="1"/>
</dbReference>
<dbReference type="GO" id="GO:0022857">
    <property type="term" value="F:transmembrane transporter activity"/>
    <property type="evidence" value="ECO:0007669"/>
    <property type="project" value="TreeGrafter"/>
</dbReference>
<dbReference type="PANTHER" id="PTHR35011:SF10">
    <property type="entry name" value="TRAP TRANSPORTER SMALL PERMEASE PROTEIN"/>
    <property type="match status" value="1"/>
</dbReference>
<evidence type="ECO:0000256" key="7">
    <source>
        <dbReference type="ARBA" id="ARBA00023136"/>
    </source>
</evidence>
<dbReference type="OrthoDB" id="4544352at2"/>
<dbReference type="RefSeq" id="WP_089338317.1">
    <property type="nucleotide sequence ID" value="NZ_FZNO01000027.1"/>
</dbReference>
<dbReference type="InterPro" id="IPR007387">
    <property type="entry name" value="TRAP_DctQ"/>
</dbReference>
<accession>A0A238ZEA3</accession>
<comment type="similarity">
    <text evidence="8">Belongs to the TRAP transporter small permease family.</text>
</comment>
<gene>
    <name evidence="11" type="ORF">SAMN06272737_12740</name>
</gene>
<dbReference type="GO" id="GO:0015740">
    <property type="term" value="P:C4-dicarboxylate transport"/>
    <property type="evidence" value="ECO:0007669"/>
    <property type="project" value="TreeGrafter"/>
</dbReference>
<evidence type="ECO:0000256" key="6">
    <source>
        <dbReference type="ARBA" id="ARBA00022989"/>
    </source>
</evidence>
<sequence length="175" mass="18984">MKKLDDLVGKVSALLAVLAAVCTLAMMFTMIADVGNRLVGNGSLAGAYELAAMLLVIVVFLGFAYAERTETNVRVTLGTSRMPHAVARVVRLVGGVVSTVVVAVFAKATWEQAMVSMERGEFTQGIVDFPVWPTKLIIAVGFSFLTLECLLGLWRRWTSRPAVEGRMERPAEAHL</sequence>
<comment type="subcellular location">
    <subcellularLocation>
        <location evidence="1">Cell inner membrane</location>
        <topology evidence="1">Multi-pass membrane protein</topology>
    </subcellularLocation>
</comment>